<gene>
    <name evidence="2" type="ORF">EZV62_000220</name>
</gene>
<keyword evidence="3" id="KW-1185">Reference proteome</keyword>
<organism evidence="2 3">
    <name type="scientific">Acer yangbiense</name>
    <dbReference type="NCBI Taxonomy" id="1000413"/>
    <lineage>
        <taxon>Eukaryota</taxon>
        <taxon>Viridiplantae</taxon>
        <taxon>Streptophyta</taxon>
        <taxon>Embryophyta</taxon>
        <taxon>Tracheophyta</taxon>
        <taxon>Spermatophyta</taxon>
        <taxon>Magnoliopsida</taxon>
        <taxon>eudicotyledons</taxon>
        <taxon>Gunneridae</taxon>
        <taxon>Pentapetalae</taxon>
        <taxon>rosids</taxon>
        <taxon>malvids</taxon>
        <taxon>Sapindales</taxon>
        <taxon>Sapindaceae</taxon>
        <taxon>Hippocastanoideae</taxon>
        <taxon>Acereae</taxon>
        <taxon>Acer</taxon>
    </lineage>
</organism>
<dbReference type="Pfam" id="PF03140">
    <property type="entry name" value="DUF247"/>
    <property type="match status" value="1"/>
</dbReference>
<protein>
    <submittedName>
        <fullName evidence="2">Uncharacterized protein</fullName>
    </submittedName>
</protein>
<dbReference type="Proteomes" id="UP000323000">
    <property type="component" value="Chromosome 1"/>
</dbReference>
<evidence type="ECO:0000256" key="1">
    <source>
        <dbReference type="SAM" id="Phobius"/>
    </source>
</evidence>
<dbReference type="AlphaFoldDB" id="A0A5C7IQR9"/>
<keyword evidence="1" id="KW-0812">Transmembrane</keyword>
<evidence type="ECO:0000313" key="3">
    <source>
        <dbReference type="Proteomes" id="UP000323000"/>
    </source>
</evidence>
<reference evidence="3" key="1">
    <citation type="journal article" date="2019" name="Gigascience">
        <title>De novo genome assembly of the endangered Acer yangbiense, a plant species with extremely small populations endemic to Yunnan Province, China.</title>
        <authorList>
            <person name="Yang J."/>
            <person name="Wariss H.M."/>
            <person name="Tao L."/>
            <person name="Zhang R."/>
            <person name="Yun Q."/>
            <person name="Hollingsworth P."/>
            <person name="Dao Z."/>
            <person name="Luo G."/>
            <person name="Guo H."/>
            <person name="Ma Y."/>
            <person name="Sun W."/>
        </authorList>
    </citation>
    <scope>NUCLEOTIDE SEQUENCE [LARGE SCALE GENOMIC DNA]</scope>
    <source>
        <strain evidence="3">cv. Malutang</strain>
    </source>
</reference>
<comment type="caution">
    <text evidence="2">The sequence shown here is derived from an EMBL/GenBank/DDBJ whole genome shotgun (WGS) entry which is preliminary data.</text>
</comment>
<dbReference type="PANTHER" id="PTHR31170">
    <property type="entry name" value="BNAC04G53230D PROTEIN"/>
    <property type="match status" value="1"/>
</dbReference>
<dbReference type="OrthoDB" id="672127at2759"/>
<sequence length="113" mass="12972">MNDYGVILNRLLNTPKDVELLIHIKVIDNRILDSEVSTLFQQLSKDARVHEKEFYYSGLVKDLQVYCKSPCHKWKANLKQNYFNTPWASISVIAAVIILVLTFMQTVCSIVGL</sequence>
<dbReference type="EMBL" id="VAHF01000001">
    <property type="protein sequence ID" value="TXG71641.1"/>
    <property type="molecule type" value="Genomic_DNA"/>
</dbReference>
<feature type="transmembrane region" description="Helical" evidence="1">
    <location>
        <begin position="87"/>
        <end position="111"/>
    </location>
</feature>
<dbReference type="InterPro" id="IPR004158">
    <property type="entry name" value="DUF247_pln"/>
</dbReference>
<proteinExistence type="predicted"/>
<dbReference type="PANTHER" id="PTHR31170:SF25">
    <property type="entry name" value="BNAA09G04570D PROTEIN"/>
    <property type="match status" value="1"/>
</dbReference>
<name>A0A5C7IQR9_9ROSI</name>
<evidence type="ECO:0000313" key="2">
    <source>
        <dbReference type="EMBL" id="TXG71641.1"/>
    </source>
</evidence>
<accession>A0A5C7IQR9</accession>
<keyword evidence="1" id="KW-0472">Membrane</keyword>
<keyword evidence="1" id="KW-1133">Transmembrane helix</keyword>